<dbReference type="OrthoDB" id="3687641at2759"/>
<dbReference type="GO" id="GO:0043386">
    <property type="term" value="P:mycotoxin biosynthetic process"/>
    <property type="evidence" value="ECO:0007669"/>
    <property type="project" value="InterPro"/>
</dbReference>
<evidence type="ECO:0008006" key="5">
    <source>
        <dbReference type="Google" id="ProtNLM"/>
    </source>
</evidence>
<dbReference type="EMBL" id="PDLN01000002">
    <property type="protein sequence ID" value="RDW92207.1"/>
    <property type="molecule type" value="Genomic_DNA"/>
</dbReference>
<feature type="transmembrane region" description="Helical" evidence="2">
    <location>
        <begin position="48"/>
        <end position="69"/>
    </location>
</feature>
<sequence>MSLGKEPVKMDEDCEKLLEASSETSSLEATDNIPTLRDRTKNVANIRVYKIAGCFLVFLLCLSNLFWYLQLPTANRHSNEVTDPAYFGKPEKVLTSFDHDWKGLGDVEVDGVKYADDRWEHTYPKYGGSIALSFEYAAKYGLPLGDVTGDNSSEMHYLVAGYHQMHCLQVVRETIYQLNGTSTNTDPILWDHVLHCIEAVRQAVSCFMDPTLINLSVIWPGIPNGQRHVCRNKDALFAWTEEHAHPLPPIPGGPIH</sequence>
<accession>A0A3D8T0V6</accession>
<name>A0A3D8T0V6_9HELO</name>
<protein>
    <recommendedName>
        <fullName evidence="5">Oxidase ustYa</fullName>
    </recommendedName>
</protein>
<dbReference type="Proteomes" id="UP000256328">
    <property type="component" value="Unassembled WGS sequence"/>
</dbReference>
<keyword evidence="2" id="KW-0812">Transmembrane</keyword>
<comment type="similarity">
    <text evidence="1">Belongs to the ustYa family.</text>
</comment>
<keyword evidence="4" id="KW-1185">Reference proteome</keyword>
<dbReference type="PANTHER" id="PTHR33365">
    <property type="entry name" value="YALI0B05434P"/>
    <property type="match status" value="1"/>
</dbReference>
<reference evidence="3 4" key="1">
    <citation type="journal article" date="2018" name="IMA Fungus">
        <title>IMA Genome-F 9: Draft genome sequence of Annulohypoxylon stygium, Aspergillus mulundensis, Berkeleyomyces basicola (syn. Thielaviopsis basicola), Ceratocystis smalleyi, two Cercospora beticola strains, Coleophoma cylindrospora, Fusarium fracticaudum, Phialophora cf. hyalina, and Morchella septimelata.</title>
        <authorList>
            <person name="Wingfield B.D."/>
            <person name="Bills G.F."/>
            <person name="Dong Y."/>
            <person name="Huang W."/>
            <person name="Nel W.J."/>
            <person name="Swalarsk-Parry B.S."/>
            <person name="Vaghefi N."/>
            <person name="Wilken P.M."/>
            <person name="An Z."/>
            <person name="de Beer Z.W."/>
            <person name="De Vos L."/>
            <person name="Chen L."/>
            <person name="Duong T.A."/>
            <person name="Gao Y."/>
            <person name="Hammerbacher A."/>
            <person name="Kikkert J.R."/>
            <person name="Li Y."/>
            <person name="Li H."/>
            <person name="Li K."/>
            <person name="Li Q."/>
            <person name="Liu X."/>
            <person name="Ma X."/>
            <person name="Naidoo K."/>
            <person name="Pethybridge S.J."/>
            <person name="Sun J."/>
            <person name="Steenkamp E.T."/>
            <person name="van der Nest M.A."/>
            <person name="van Wyk S."/>
            <person name="Wingfield M.J."/>
            <person name="Xiong C."/>
            <person name="Yue Q."/>
            <person name="Zhang X."/>
        </authorList>
    </citation>
    <scope>NUCLEOTIDE SEQUENCE [LARGE SCALE GENOMIC DNA]</scope>
    <source>
        <strain evidence="3 4">BP5796</strain>
    </source>
</reference>
<organism evidence="3 4">
    <name type="scientific">Coleophoma crateriformis</name>
    <dbReference type="NCBI Taxonomy" id="565419"/>
    <lineage>
        <taxon>Eukaryota</taxon>
        <taxon>Fungi</taxon>
        <taxon>Dikarya</taxon>
        <taxon>Ascomycota</taxon>
        <taxon>Pezizomycotina</taxon>
        <taxon>Leotiomycetes</taxon>
        <taxon>Helotiales</taxon>
        <taxon>Dermateaceae</taxon>
        <taxon>Coleophoma</taxon>
    </lineage>
</organism>
<evidence type="ECO:0000313" key="4">
    <source>
        <dbReference type="Proteomes" id="UP000256328"/>
    </source>
</evidence>
<dbReference type="AlphaFoldDB" id="A0A3D8T0V6"/>
<proteinExistence type="inferred from homology"/>
<keyword evidence="2" id="KW-0472">Membrane</keyword>
<comment type="caution">
    <text evidence="3">The sequence shown here is derived from an EMBL/GenBank/DDBJ whole genome shotgun (WGS) entry which is preliminary data.</text>
</comment>
<dbReference type="PANTHER" id="PTHR33365:SF6">
    <property type="entry name" value="OXIDASE USTYA"/>
    <property type="match status" value="1"/>
</dbReference>
<gene>
    <name evidence="3" type="ORF">BP5796_01601</name>
</gene>
<evidence type="ECO:0000256" key="2">
    <source>
        <dbReference type="SAM" id="Phobius"/>
    </source>
</evidence>
<evidence type="ECO:0000313" key="3">
    <source>
        <dbReference type="EMBL" id="RDW92207.1"/>
    </source>
</evidence>
<evidence type="ECO:0000256" key="1">
    <source>
        <dbReference type="ARBA" id="ARBA00035112"/>
    </source>
</evidence>
<keyword evidence="2" id="KW-1133">Transmembrane helix</keyword>
<dbReference type="Pfam" id="PF11807">
    <property type="entry name" value="UstYa"/>
    <property type="match status" value="1"/>
</dbReference>
<dbReference type="InterPro" id="IPR021765">
    <property type="entry name" value="UstYa-like"/>
</dbReference>